<proteinExistence type="predicted"/>
<keyword evidence="4" id="KW-1185">Reference proteome</keyword>
<name>A0A813MB81_ADIRI</name>
<organism evidence="2 5">
    <name type="scientific">Adineta ricciae</name>
    <name type="common">Rotifer</name>
    <dbReference type="NCBI Taxonomy" id="249248"/>
    <lineage>
        <taxon>Eukaryota</taxon>
        <taxon>Metazoa</taxon>
        <taxon>Spiralia</taxon>
        <taxon>Gnathifera</taxon>
        <taxon>Rotifera</taxon>
        <taxon>Eurotatoria</taxon>
        <taxon>Bdelloidea</taxon>
        <taxon>Adinetida</taxon>
        <taxon>Adinetidae</taxon>
        <taxon>Adineta</taxon>
    </lineage>
</organism>
<dbReference type="OrthoDB" id="9981032at2759"/>
<reference evidence="2" key="1">
    <citation type="submission" date="2021-02" db="EMBL/GenBank/DDBJ databases">
        <authorList>
            <person name="Nowell W R."/>
        </authorList>
    </citation>
    <scope>NUCLEOTIDE SEQUENCE</scope>
</reference>
<evidence type="ECO:0000313" key="4">
    <source>
        <dbReference type="Proteomes" id="UP000663828"/>
    </source>
</evidence>
<dbReference type="Proteomes" id="UP000663852">
    <property type="component" value="Unassembled WGS sequence"/>
</dbReference>
<protein>
    <submittedName>
        <fullName evidence="2">Uncharacterized protein</fullName>
    </submittedName>
</protein>
<evidence type="ECO:0000313" key="5">
    <source>
        <dbReference type="Proteomes" id="UP000663852"/>
    </source>
</evidence>
<feature type="region of interest" description="Disordered" evidence="1">
    <location>
        <begin position="118"/>
        <end position="139"/>
    </location>
</feature>
<dbReference type="EMBL" id="CAJNOR010000258">
    <property type="protein sequence ID" value="CAF0858298.1"/>
    <property type="molecule type" value="Genomic_DNA"/>
</dbReference>
<evidence type="ECO:0000256" key="1">
    <source>
        <dbReference type="SAM" id="MobiDB-lite"/>
    </source>
</evidence>
<feature type="compositionally biased region" description="Polar residues" evidence="1">
    <location>
        <begin position="123"/>
        <end position="137"/>
    </location>
</feature>
<dbReference type="AlphaFoldDB" id="A0A813MB81"/>
<dbReference type="EMBL" id="CAJNOJ010000001">
    <property type="protein sequence ID" value="CAF0721469.1"/>
    <property type="molecule type" value="Genomic_DNA"/>
</dbReference>
<dbReference type="Proteomes" id="UP000663828">
    <property type="component" value="Unassembled WGS sequence"/>
</dbReference>
<sequence length="386" mass="44453">MPITANIQKRARKSVAPIRPQINPPPSTNSSTDGTVCHLCGYLGRTRLLSIEKHGYSFLRHLPPASGALFVNENTQHVRACHLCSLLLDKQRELNHTSNNFFFKGFFRSAGSCHNNDDLPVKRSSNSTNEQEQPNETEISKEITPLSDNPLLITTKTNVSMQQSGRTAPPPLRKAASTVISTDLFTDLSSTDDIRALDSCLSSIHSRFLSDYTSIVSSSNQAFYKSCRLCLSVKPHGTFFTIFKNQFNFLSAPQIDVCTLCYYNLMDQYKNEVTTYRRPRPQCYLCRCRIHFVDWEVKLLETEHFPFLLKLANENRILREQLYDSQRLALVCDSCFYALLFQYIDQQRQNIAIERRSYTWQSTYSYEIEHSFNDYQWAYTSDNKTS</sequence>
<gene>
    <name evidence="2" type="ORF">EDS130_LOCUS292</name>
    <name evidence="3" type="ORF">XAT740_LOCUS5849</name>
</gene>
<evidence type="ECO:0000313" key="2">
    <source>
        <dbReference type="EMBL" id="CAF0721469.1"/>
    </source>
</evidence>
<evidence type="ECO:0000313" key="3">
    <source>
        <dbReference type="EMBL" id="CAF0858298.1"/>
    </source>
</evidence>
<comment type="caution">
    <text evidence="2">The sequence shown here is derived from an EMBL/GenBank/DDBJ whole genome shotgun (WGS) entry which is preliminary data.</text>
</comment>
<feature type="region of interest" description="Disordered" evidence="1">
    <location>
        <begin position="1"/>
        <end position="33"/>
    </location>
</feature>
<accession>A0A813MB81</accession>